<feature type="compositionally biased region" description="Polar residues" evidence="1">
    <location>
        <begin position="67"/>
        <end position="84"/>
    </location>
</feature>
<dbReference type="InterPro" id="IPR037360">
    <property type="entry name" value="COMMD9"/>
</dbReference>
<evidence type="ECO:0000256" key="1">
    <source>
        <dbReference type="SAM" id="MobiDB-lite"/>
    </source>
</evidence>
<dbReference type="OrthoDB" id="1927586at2759"/>
<dbReference type="Proteomes" id="UP000327013">
    <property type="component" value="Chromosome 4"/>
</dbReference>
<evidence type="ECO:0008006" key="4">
    <source>
        <dbReference type="Google" id="ProtNLM"/>
    </source>
</evidence>
<dbReference type="EMBL" id="CM017324">
    <property type="protein sequence ID" value="KAE8037887.1"/>
    <property type="molecule type" value="Genomic_DNA"/>
</dbReference>
<reference evidence="2 3" key="1">
    <citation type="submission" date="2019-06" db="EMBL/GenBank/DDBJ databases">
        <title>A chromosomal-level reference genome of Carpinus fangiana (Coryloideae, Betulaceae).</title>
        <authorList>
            <person name="Yang X."/>
            <person name="Wang Z."/>
            <person name="Zhang L."/>
            <person name="Hao G."/>
            <person name="Liu J."/>
            <person name="Yang Y."/>
        </authorList>
    </citation>
    <scope>NUCLEOTIDE SEQUENCE [LARGE SCALE GENOMIC DNA]</scope>
    <source>
        <strain evidence="2">Cfa_2016G</strain>
        <tissue evidence="2">Leaf</tissue>
    </source>
</reference>
<keyword evidence="3" id="KW-1185">Reference proteome</keyword>
<dbReference type="PANTHER" id="PTHR15663:SF6">
    <property type="entry name" value="COMM DOMAIN-CONTAINING PROTEIN-RELATED"/>
    <property type="match status" value="1"/>
</dbReference>
<name>A0A660KNA2_9ROSI</name>
<proteinExistence type="predicted"/>
<dbReference type="AlphaFoldDB" id="A0A660KNA2"/>
<evidence type="ECO:0000313" key="3">
    <source>
        <dbReference type="Proteomes" id="UP000327013"/>
    </source>
</evidence>
<feature type="region of interest" description="Disordered" evidence="1">
    <location>
        <begin position="1"/>
        <end position="38"/>
    </location>
</feature>
<accession>A0A660KNA2</accession>
<organism evidence="2 3">
    <name type="scientific">Carpinus fangiana</name>
    <dbReference type="NCBI Taxonomy" id="176857"/>
    <lineage>
        <taxon>Eukaryota</taxon>
        <taxon>Viridiplantae</taxon>
        <taxon>Streptophyta</taxon>
        <taxon>Embryophyta</taxon>
        <taxon>Tracheophyta</taxon>
        <taxon>Spermatophyta</taxon>
        <taxon>Magnoliopsida</taxon>
        <taxon>eudicotyledons</taxon>
        <taxon>Gunneridae</taxon>
        <taxon>Pentapetalae</taxon>
        <taxon>rosids</taxon>
        <taxon>fabids</taxon>
        <taxon>Fagales</taxon>
        <taxon>Betulaceae</taxon>
        <taxon>Carpinus</taxon>
    </lineage>
</organism>
<feature type="compositionally biased region" description="Polar residues" evidence="1">
    <location>
        <begin position="26"/>
        <end position="38"/>
    </location>
</feature>
<dbReference type="PANTHER" id="PTHR15663">
    <property type="entry name" value="COMM DOMAIN-CONTAINING PROTEIN 9"/>
    <property type="match status" value="1"/>
</dbReference>
<gene>
    <name evidence="2" type="ORF">FH972_010440</name>
</gene>
<sequence length="336" mass="37538">MDIEVVDVEGDNREDYVPGNAEPDNGENQNATENSTGRETYNAALSALREGGKKIAVVKKNVAKVTPPSSHASGNGQEDSNRKTSTLIPEMAPSLWPWQEAIPHRFNLNDKGVPVADLNQPSMAPVSIQRDGGNPDNTVVMTCFKSMTWVIESKNSTPPGKVAVINLKLQDYGKNPSGETEVQFRVTRITLEPMLRSMAYISQQLSTPANRVAVINLKWLCIPVFCNLVNWQIAGNKPMMNCCLDALSPKRHSYYVTRTDIHFVSENHHEMAFHIGNPATISIAPRYKDNFWRNRGEISSVQRYIRFHAKINGLYPGAALIARFIVMVMKSSHEFR</sequence>
<evidence type="ECO:0000313" key="2">
    <source>
        <dbReference type="EMBL" id="KAE8037887.1"/>
    </source>
</evidence>
<feature type="region of interest" description="Disordered" evidence="1">
    <location>
        <begin position="63"/>
        <end position="84"/>
    </location>
</feature>
<protein>
    <recommendedName>
        <fullName evidence="4">Protein FAR1-RELATED SEQUENCE</fullName>
    </recommendedName>
</protein>